<accession>A0A4Q2AAH3</accession>
<dbReference type="RefSeq" id="WP_129518161.1">
    <property type="nucleotide sequence ID" value="NZ_QWEX01000003.1"/>
</dbReference>
<evidence type="ECO:0000313" key="2">
    <source>
        <dbReference type="EMBL" id="RXV65730.1"/>
    </source>
</evidence>
<dbReference type="Proteomes" id="UP000289650">
    <property type="component" value="Unassembled WGS sequence"/>
</dbReference>
<name>A0A4Q2AAH3_9BURK</name>
<evidence type="ECO:0000256" key="1">
    <source>
        <dbReference type="SAM" id="MobiDB-lite"/>
    </source>
</evidence>
<protein>
    <submittedName>
        <fullName evidence="2">Uncharacterized protein</fullName>
    </submittedName>
</protein>
<sequence>MPKVRACASDIDHHDLLSGGPSHTASEGHTTRSFTPRPKADTALDGLKSRASSATKADAPGYIRTLQVVSRDALAHELDRHGQGVPVSATAIGTGPFKAFQQDKRSGLMLAADTPMVVGAKKDMGTNALIKDQDYQSVLSRSRSMPPAELSRHTRKTLEKYYLQDSDIGEIKRPPIFEDRARLTSKYQEMANRQNGTSPDKSSKYVLADALKQHVPEFSTATPVRPFSAYREQLKGKLTPEQHASIDHALPKLNSMSDAQQQAYLEAGRNGSGTSGYAGKPVLPHNENLLKPRPQDLQGIFVSPHEPEAALELQRQYASIHGGAELPFMTYDTRSGTSQVITPDAVRKMIKT</sequence>
<feature type="compositionally biased region" description="Polar residues" evidence="1">
    <location>
        <begin position="21"/>
        <end position="34"/>
    </location>
</feature>
<proteinExistence type="predicted"/>
<reference evidence="2 3" key="1">
    <citation type="submission" date="2018-08" db="EMBL/GenBank/DDBJ databases">
        <title>Mountain-cultivated ginseng endophyte, Burkholderia stabilis and its activity against ginseng root rot disease.</title>
        <authorList>
            <person name="Tapan Kumar M."/>
            <person name="Bae H."/>
            <person name="Shanmugam G."/>
            <person name="Jeon J."/>
        </authorList>
    </citation>
    <scope>NUCLEOTIDE SEQUENCE [LARGE SCALE GENOMIC DNA]</scope>
    <source>
        <strain evidence="2 3">EB159</strain>
    </source>
</reference>
<comment type="caution">
    <text evidence="2">The sequence shown here is derived from an EMBL/GenBank/DDBJ whole genome shotgun (WGS) entry which is preliminary data.</text>
</comment>
<organism evidence="2 3">
    <name type="scientific">Burkholderia stabilis</name>
    <dbReference type="NCBI Taxonomy" id="95485"/>
    <lineage>
        <taxon>Bacteria</taxon>
        <taxon>Pseudomonadati</taxon>
        <taxon>Pseudomonadota</taxon>
        <taxon>Betaproteobacteria</taxon>
        <taxon>Burkholderiales</taxon>
        <taxon>Burkholderiaceae</taxon>
        <taxon>Burkholderia</taxon>
        <taxon>Burkholderia cepacia complex</taxon>
    </lineage>
</organism>
<evidence type="ECO:0000313" key="3">
    <source>
        <dbReference type="Proteomes" id="UP000289650"/>
    </source>
</evidence>
<gene>
    <name evidence="2" type="ORF">D1006_37560</name>
</gene>
<feature type="region of interest" description="Disordered" evidence="1">
    <location>
        <begin position="1"/>
        <end position="42"/>
    </location>
</feature>
<dbReference type="OrthoDB" id="9157039at2"/>
<dbReference type="AlphaFoldDB" id="A0A4Q2AAH3"/>
<dbReference type="EMBL" id="QWEX01000003">
    <property type="protein sequence ID" value="RXV65730.1"/>
    <property type="molecule type" value="Genomic_DNA"/>
</dbReference>